<dbReference type="GO" id="GO:0005829">
    <property type="term" value="C:cytosol"/>
    <property type="evidence" value="ECO:0007669"/>
    <property type="project" value="TreeGrafter"/>
</dbReference>
<proteinExistence type="inferred from homology"/>
<dbReference type="GO" id="GO:0003743">
    <property type="term" value="F:translation initiation factor activity"/>
    <property type="evidence" value="ECO:0007669"/>
    <property type="project" value="UniProtKB-UniRule"/>
</dbReference>
<dbReference type="InterPro" id="IPR036788">
    <property type="entry name" value="T_IF-3_C_sf"/>
</dbReference>
<reference evidence="9" key="1">
    <citation type="submission" date="2021-02" db="EMBL/GenBank/DDBJ databases">
        <title>Infant gut strain persistence is associated with maternal origin, phylogeny, and functional potential including surface adhesion and iron acquisition.</title>
        <authorList>
            <person name="Lou Y.C."/>
        </authorList>
    </citation>
    <scope>NUCLEOTIDE SEQUENCE</scope>
    <source>
        <strain evidence="9">L3_060_052G1_dasL3_060_052G1_concoct_1</strain>
    </source>
</reference>
<organism evidence="9 10">
    <name type="scientific">Peptoniphilus harei</name>
    <dbReference type="NCBI Taxonomy" id="54005"/>
    <lineage>
        <taxon>Bacteria</taxon>
        <taxon>Bacillati</taxon>
        <taxon>Bacillota</taxon>
        <taxon>Tissierellia</taxon>
        <taxon>Tissierellales</taxon>
        <taxon>Peptoniphilaceae</taxon>
        <taxon>Peptoniphilus</taxon>
    </lineage>
</organism>
<dbReference type="InterPro" id="IPR019815">
    <property type="entry name" value="Translation_initiation_fac_3_C"/>
</dbReference>
<dbReference type="InterPro" id="IPR019813">
    <property type="entry name" value="Translation_initiation_fac3_CS"/>
</dbReference>
<dbReference type="Pfam" id="PF00707">
    <property type="entry name" value="IF3_C"/>
    <property type="match status" value="1"/>
</dbReference>
<evidence type="ECO:0000259" key="7">
    <source>
        <dbReference type="Pfam" id="PF00707"/>
    </source>
</evidence>
<comment type="similarity">
    <text evidence="1 4 6">Belongs to the IF-3 family.</text>
</comment>
<evidence type="ECO:0000256" key="1">
    <source>
        <dbReference type="ARBA" id="ARBA00005439"/>
    </source>
</evidence>
<dbReference type="Proteomes" id="UP000748991">
    <property type="component" value="Unassembled WGS sequence"/>
</dbReference>
<feature type="domain" description="Translation initiation factor 3 C-terminal" evidence="7">
    <location>
        <begin position="97"/>
        <end position="181"/>
    </location>
</feature>
<dbReference type="OrthoDB" id="9806014at2"/>
<dbReference type="GO" id="GO:0043022">
    <property type="term" value="F:ribosome binding"/>
    <property type="evidence" value="ECO:0007669"/>
    <property type="project" value="UniProtKB-ARBA"/>
</dbReference>
<dbReference type="HAMAP" id="MF_00080">
    <property type="entry name" value="IF_3"/>
    <property type="match status" value="1"/>
</dbReference>
<dbReference type="Pfam" id="PF05198">
    <property type="entry name" value="IF3_N"/>
    <property type="match status" value="1"/>
</dbReference>
<dbReference type="PANTHER" id="PTHR10938">
    <property type="entry name" value="TRANSLATION INITIATION FACTOR IF-3"/>
    <property type="match status" value="1"/>
</dbReference>
<keyword evidence="2 4" id="KW-0396">Initiation factor</keyword>
<accession>A0A943SQQ9</accession>
<sequence length="190" mass="22158">MFLGACFFNLRRCLEIKELQINEEIREKEVRLVDDEGNQLGVVSKNQAIDMAISKKLDLVKVAPNAKPPVCRIMDYGKYRYEQEKKEKEARKKQKVINVKELRFSPNIEDHDLNTKANRAIDFLKNGDRVKVSVRFRGREMGHTDLGREVLDKFYDLISEYGVVDKKPKMEGRSLVMFLSERKDSDKSDN</sequence>
<dbReference type="EMBL" id="JAGZZP010000005">
    <property type="protein sequence ID" value="MBS6534995.1"/>
    <property type="molecule type" value="Genomic_DNA"/>
</dbReference>
<evidence type="ECO:0000256" key="3">
    <source>
        <dbReference type="ARBA" id="ARBA00022917"/>
    </source>
</evidence>
<protein>
    <recommendedName>
        <fullName evidence="4 5">Translation initiation factor IF-3</fullName>
    </recommendedName>
</protein>
<comment type="subcellular location">
    <subcellularLocation>
        <location evidence="4 6">Cytoplasm</location>
    </subcellularLocation>
</comment>
<evidence type="ECO:0000313" key="9">
    <source>
        <dbReference type="EMBL" id="MBS6534995.1"/>
    </source>
</evidence>
<dbReference type="InterPro" id="IPR036787">
    <property type="entry name" value="T_IF-3_N_sf"/>
</dbReference>
<dbReference type="PROSITE" id="PS00938">
    <property type="entry name" value="IF3"/>
    <property type="match status" value="1"/>
</dbReference>
<dbReference type="Gene3D" id="3.30.110.10">
    <property type="entry name" value="Translation initiation factor 3 (IF-3), C-terminal domain"/>
    <property type="match status" value="1"/>
</dbReference>
<dbReference type="NCBIfam" id="TIGR00168">
    <property type="entry name" value="infC"/>
    <property type="match status" value="1"/>
</dbReference>
<comment type="subunit">
    <text evidence="4 6">Monomer.</text>
</comment>
<comment type="function">
    <text evidence="4 6">IF-3 binds to the 30S ribosomal subunit and shifts the equilibrium between 70S ribosomes and their 50S and 30S subunits in favor of the free subunits, thus enhancing the availability of 30S subunits on which protein synthesis initiation begins.</text>
</comment>
<gene>
    <name evidence="4 9" type="primary">infC</name>
    <name evidence="9" type="ORF">KH327_04100</name>
</gene>
<dbReference type="FunFam" id="3.30.110.10:FF:000001">
    <property type="entry name" value="Translation initiation factor IF-3"/>
    <property type="match status" value="1"/>
</dbReference>
<evidence type="ECO:0000313" key="10">
    <source>
        <dbReference type="Proteomes" id="UP000748991"/>
    </source>
</evidence>
<dbReference type="Gene3D" id="3.10.20.80">
    <property type="entry name" value="Translation initiation factor 3 (IF-3), N-terminal domain"/>
    <property type="match status" value="1"/>
</dbReference>
<dbReference type="SUPFAM" id="SSF55200">
    <property type="entry name" value="Translation initiation factor IF3, C-terminal domain"/>
    <property type="match status" value="1"/>
</dbReference>
<dbReference type="InterPro" id="IPR001288">
    <property type="entry name" value="Translation_initiation_fac_3"/>
</dbReference>
<dbReference type="SUPFAM" id="SSF54364">
    <property type="entry name" value="Translation initiation factor IF3, N-terminal domain"/>
    <property type="match status" value="1"/>
</dbReference>
<dbReference type="InterPro" id="IPR019814">
    <property type="entry name" value="Translation_initiation_fac_3_N"/>
</dbReference>
<evidence type="ECO:0000256" key="2">
    <source>
        <dbReference type="ARBA" id="ARBA00022540"/>
    </source>
</evidence>
<evidence type="ECO:0000256" key="5">
    <source>
        <dbReference type="NCBIfam" id="TIGR00168"/>
    </source>
</evidence>
<dbReference type="GO" id="GO:0032790">
    <property type="term" value="P:ribosome disassembly"/>
    <property type="evidence" value="ECO:0007669"/>
    <property type="project" value="TreeGrafter"/>
</dbReference>
<keyword evidence="4" id="KW-0963">Cytoplasm</keyword>
<name>A0A943SQQ9_9FIRM</name>
<comment type="caution">
    <text evidence="9">The sequence shown here is derived from an EMBL/GenBank/DDBJ whole genome shotgun (WGS) entry which is preliminary data.</text>
</comment>
<dbReference type="AlphaFoldDB" id="A0A943SQQ9"/>
<evidence type="ECO:0000256" key="4">
    <source>
        <dbReference type="HAMAP-Rule" id="MF_00080"/>
    </source>
</evidence>
<dbReference type="PANTHER" id="PTHR10938:SF0">
    <property type="entry name" value="TRANSLATION INITIATION FACTOR IF-3, MITOCHONDRIAL"/>
    <property type="match status" value="1"/>
</dbReference>
<keyword evidence="3 4" id="KW-0648">Protein biosynthesis</keyword>
<feature type="domain" description="Translation initiation factor 3 N-terminal" evidence="8">
    <location>
        <begin position="21"/>
        <end position="90"/>
    </location>
</feature>
<evidence type="ECO:0000256" key="6">
    <source>
        <dbReference type="RuleBase" id="RU000646"/>
    </source>
</evidence>
<evidence type="ECO:0000259" key="8">
    <source>
        <dbReference type="Pfam" id="PF05198"/>
    </source>
</evidence>
<dbReference type="GO" id="GO:0016020">
    <property type="term" value="C:membrane"/>
    <property type="evidence" value="ECO:0007669"/>
    <property type="project" value="TreeGrafter"/>
</dbReference>
<dbReference type="FunFam" id="3.10.20.80:FF:000001">
    <property type="entry name" value="Translation initiation factor IF-3"/>
    <property type="match status" value="1"/>
</dbReference>